<gene>
    <name evidence="3" type="ORF">IAB82_01610</name>
</gene>
<proteinExistence type="predicted"/>
<keyword evidence="1" id="KW-0732">Signal</keyword>
<comment type="caution">
    <text evidence="3">The sequence shown here is derived from an EMBL/GenBank/DDBJ whole genome shotgun (WGS) entry which is preliminary data.</text>
</comment>
<sequence length="552" mass="60366">MRKHFLTTLIAGLAGVVFSATSCDPAESTPDPVFPDFVEKTVAAGETVELSFSANQDWTVSIPAAEAGTYFRLTDGSTQSFAVKGEAGDHTVSVVVIGEQDFENHELTVSMTMGDRTEDIAKITLPALERSMSISRAVFNADKTDFATGEDGSYEYEQIAADSEIELIWPASISLADDPYRNYLHIDASVEWSVTEKPDWLNISPSSGAGSSDITLSCNYSELSVEEGVELNGKISISGEGIETASSFNIVVPSAYGLTKFIGMPEDGLLTFSPEGYFTGRGDGSEFFAQAMSGEPFVYYFWMPVQDNIRPGQNVGYADEIFTITGGWEESVAGLQLYNLSIVMKPNDSENVRSGKLLAVPQSVVDADEYLPVSPVYLTDIVEDGNGDIRPQFEQYIIADFTQEGKQVEELGLTPSDDFLALVEEGKASFIEFQTFDEMEPEEQEQYGSVLEMGGKVYRVTYNHPDAEGSVFNVSGELGRANLNPYGTTWLYIPESEVEMGYYVTLTSDEISVYMNGTTESVDSSETSLSCSLDFMSDSGETIFVIIFVKNY</sequence>
<dbReference type="InterPro" id="IPR013783">
    <property type="entry name" value="Ig-like_fold"/>
</dbReference>
<feature type="domain" description="BACON" evidence="2">
    <location>
        <begin position="186"/>
        <end position="224"/>
    </location>
</feature>
<dbReference type="InterPro" id="IPR024361">
    <property type="entry name" value="BACON"/>
</dbReference>
<evidence type="ECO:0000259" key="2">
    <source>
        <dbReference type="Pfam" id="PF19190"/>
    </source>
</evidence>
<evidence type="ECO:0000256" key="1">
    <source>
        <dbReference type="SAM" id="SignalP"/>
    </source>
</evidence>
<accession>A0A9D9IDM2</accession>
<feature type="chain" id="PRO_5038373577" evidence="1">
    <location>
        <begin position="20"/>
        <end position="552"/>
    </location>
</feature>
<organism evidence="3 4">
    <name type="scientific">Candidatus Cryptobacteroides faecavium</name>
    <dbReference type="NCBI Taxonomy" id="2840762"/>
    <lineage>
        <taxon>Bacteria</taxon>
        <taxon>Pseudomonadati</taxon>
        <taxon>Bacteroidota</taxon>
        <taxon>Bacteroidia</taxon>
        <taxon>Bacteroidales</taxon>
        <taxon>Candidatus Cryptobacteroides</taxon>
    </lineage>
</organism>
<dbReference type="Pfam" id="PF19190">
    <property type="entry name" value="BACON_2"/>
    <property type="match status" value="1"/>
</dbReference>
<protein>
    <submittedName>
        <fullName evidence="3">BACON domain-containing protein</fullName>
    </submittedName>
</protein>
<feature type="signal peptide" evidence="1">
    <location>
        <begin position="1"/>
        <end position="19"/>
    </location>
</feature>
<dbReference type="PROSITE" id="PS51257">
    <property type="entry name" value="PROKAR_LIPOPROTEIN"/>
    <property type="match status" value="1"/>
</dbReference>
<dbReference type="AlphaFoldDB" id="A0A9D9IDM2"/>
<dbReference type="Gene3D" id="2.60.40.10">
    <property type="entry name" value="Immunoglobulins"/>
    <property type="match status" value="1"/>
</dbReference>
<evidence type="ECO:0000313" key="4">
    <source>
        <dbReference type="Proteomes" id="UP000823603"/>
    </source>
</evidence>
<evidence type="ECO:0000313" key="3">
    <source>
        <dbReference type="EMBL" id="MBO8470472.1"/>
    </source>
</evidence>
<reference evidence="3" key="1">
    <citation type="submission" date="2020-10" db="EMBL/GenBank/DDBJ databases">
        <authorList>
            <person name="Gilroy R."/>
        </authorList>
    </citation>
    <scope>NUCLEOTIDE SEQUENCE</scope>
    <source>
        <strain evidence="3">B2-22910</strain>
    </source>
</reference>
<reference evidence="3" key="2">
    <citation type="journal article" date="2021" name="PeerJ">
        <title>Extensive microbial diversity within the chicken gut microbiome revealed by metagenomics and culture.</title>
        <authorList>
            <person name="Gilroy R."/>
            <person name="Ravi A."/>
            <person name="Getino M."/>
            <person name="Pursley I."/>
            <person name="Horton D.L."/>
            <person name="Alikhan N.F."/>
            <person name="Baker D."/>
            <person name="Gharbi K."/>
            <person name="Hall N."/>
            <person name="Watson M."/>
            <person name="Adriaenssens E.M."/>
            <person name="Foster-Nyarko E."/>
            <person name="Jarju S."/>
            <person name="Secka A."/>
            <person name="Antonio M."/>
            <person name="Oren A."/>
            <person name="Chaudhuri R.R."/>
            <person name="La Ragione R."/>
            <person name="Hildebrand F."/>
            <person name="Pallen M.J."/>
        </authorList>
    </citation>
    <scope>NUCLEOTIDE SEQUENCE</scope>
    <source>
        <strain evidence="3">B2-22910</strain>
    </source>
</reference>
<dbReference type="EMBL" id="JADIMB010000022">
    <property type="protein sequence ID" value="MBO8470472.1"/>
    <property type="molecule type" value="Genomic_DNA"/>
</dbReference>
<dbReference type="Proteomes" id="UP000823603">
    <property type="component" value="Unassembled WGS sequence"/>
</dbReference>
<name>A0A9D9IDM2_9BACT</name>